<dbReference type="Pfam" id="PF00202">
    <property type="entry name" value="Aminotran_3"/>
    <property type="match status" value="1"/>
</dbReference>
<evidence type="ECO:0000256" key="2">
    <source>
        <dbReference type="ARBA" id="ARBA00008954"/>
    </source>
</evidence>
<dbReference type="OrthoDB" id="7052035at2"/>
<dbReference type="InterPro" id="IPR015422">
    <property type="entry name" value="PyrdxlP-dep_Trfase_small"/>
</dbReference>
<dbReference type="FunFam" id="3.40.640.10:FF:000014">
    <property type="entry name" value="Adenosylmethionine-8-amino-7-oxononanoate aminotransferase, probable"/>
    <property type="match status" value="1"/>
</dbReference>
<dbReference type="InterPro" id="IPR015421">
    <property type="entry name" value="PyrdxlP-dep_Trfase_major"/>
</dbReference>
<evidence type="ECO:0000256" key="4">
    <source>
        <dbReference type="ARBA" id="ARBA00022679"/>
    </source>
</evidence>
<dbReference type="RefSeq" id="WP_133697816.1">
    <property type="nucleotide sequence ID" value="NZ_SOBR01000005.1"/>
</dbReference>
<dbReference type="Proteomes" id="UP000295380">
    <property type="component" value="Unassembled WGS sequence"/>
</dbReference>
<dbReference type="CDD" id="cd00610">
    <property type="entry name" value="OAT_like"/>
    <property type="match status" value="1"/>
</dbReference>
<keyword evidence="3" id="KW-0032">Aminotransferase</keyword>
<dbReference type="GO" id="GO:0008483">
    <property type="term" value="F:transaminase activity"/>
    <property type="evidence" value="ECO:0007669"/>
    <property type="project" value="UniProtKB-KW"/>
</dbReference>
<dbReference type="EMBL" id="SOBR01000005">
    <property type="protein sequence ID" value="TDU21626.1"/>
    <property type="molecule type" value="Genomic_DNA"/>
</dbReference>
<evidence type="ECO:0000313" key="7">
    <source>
        <dbReference type="EMBL" id="TDU21626.1"/>
    </source>
</evidence>
<dbReference type="PANTHER" id="PTHR43094:SF1">
    <property type="entry name" value="AMINOTRANSFERASE CLASS-III"/>
    <property type="match status" value="1"/>
</dbReference>
<sequence length="468" mass="50438">MSQHQDLIDRDRKVTFHASTHLRDFAHGDVPGRVISGGQGINIVDKDGREFIDGFAGLYCVNIGYGRTEVAEAIYRQALELSYYHTYVGHSNEPQIQLSEKILELAGPGMSKVYYGMSGSDANETQLKIVRYYNNVRGLPQKKKVISRQRGYHGSGIASGSLTGLKAFHDHFDLPIEGILHTEAPYYYQRGAEQAGMSEREFSAHCAAKLEELILAEGPDTVAAFIGEPVLGTGGIVPPPEGYWEAIQAVLAKYDVLLIADEVVCGFGRIGTDFGSHHYAIKPDLITIAKGLTSAYQPLSGVIVGDRVWQVLEQGAGEYGPIGHGWTYSGHALGCAAGLANLAIIEREGLTANAAETGAYLQQQMQQTFGEHPLVGNVRGVGMLAALEFSPAPAHRALFDPALKVGPRVSAAALSENLIARAMPQGDILGFAPPLVTTRDEVDDIVARAKRAVDKVTDELTRSGDLQA</sequence>
<dbReference type="PROSITE" id="PS00600">
    <property type="entry name" value="AA_TRANSFER_CLASS_3"/>
    <property type="match status" value="1"/>
</dbReference>
<organism evidence="7 8">
    <name type="scientific">Chromohalobacter marismortui</name>
    <dbReference type="NCBI Taxonomy" id="42055"/>
    <lineage>
        <taxon>Bacteria</taxon>
        <taxon>Pseudomonadati</taxon>
        <taxon>Pseudomonadota</taxon>
        <taxon>Gammaproteobacteria</taxon>
        <taxon>Oceanospirillales</taxon>
        <taxon>Halomonadaceae</taxon>
        <taxon>Chromohalobacter</taxon>
    </lineage>
</organism>
<dbReference type="AlphaFoldDB" id="A0A4V3F3J3"/>
<reference evidence="7 8" key="1">
    <citation type="submission" date="2019-03" db="EMBL/GenBank/DDBJ databases">
        <title>Genomic Encyclopedia of Type Strains, Phase IV (KMG-IV): sequencing the most valuable type-strain genomes for metagenomic binning, comparative biology and taxonomic classification.</title>
        <authorList>
            <person name="Goeker M."/>
        </authorList>
    </citation>
    <scope>NUCLEOTIDE SEQUENCE [LARGE SCALE GENOMIC DNA]</scope>
    <source>
        <strain evidence="7 8">DSM 6770</strain>
    </source>
</reference>
<dbReference type="PANTHER" id="PTHR43094">
    <property type="entry name" value="AMINOTRANSFERASE"/>
    <property type="match status" value="1"/>
</dbReference>
<keyword evidence="4" id="KW-0808">Transferase</keyword>
<dbReference type="GO" id="GO:0030170">
    <property type="term" value="F:pyridoxal phosphate binding"/>
    <property type="evidence" value="ECO:0007669"/>
    <property type="project" value="InterPro"/>
</dbReference>
<dbReference type="InterPro" id="IPR005814">
    <property type="entry name" value="Aminotrans_3"/>
</dbReference>
<accession>A0A4V3F3J3</accession>
<comment type="cofactor">
    <cofactor evidence="1">
        <name>pyridoxal 5'-phosphate</name>
        <dbReference type="ChEBI" id="CHEBI:597326"/>
    </cofactor>
</comment>
<proteinExistence type="inferred from homology"/>
<keyword evidence="5 6" id="KW-0663">Pyridoxal phosphate</keyword>
<dbReference type="InterPro" id="IPR015424">
    <property type="entry name" value="PyrdxlP-dep_Trfase"/>
</dbReference>
<dbReference type="NCBIfam" id="NF004767">
    <property type="entry name" value="PRK06105.1"/>
    <property type="match status" value="1"/>
</dbReference>
<gene>
    <name evidence="7" type="ORF">C8E00_105110</name>
</gene>
<dbReference type="Gene3D" id="3.40.640.10">
    <property type="entry name" value="Type I PLP-dependent aspartate aminotransferase-like (Major domain)"/>
    <property type="match status" value="1"/>
</dbReference>
<name>A0A4V3F3J3_9GAMM</name>
<evidence type="ECO:0000256" key="1">
    <source>
        <dbReference type="ARBA" id="ARBA00001933"/>
    </source>
</evidence>
<dbReference type="InterPro" id="IPR049704">
    <property type="entry name" value="Aminotrans_3_PPA_site"/>
</dbReference>
<dbReference type="Gene3D" id="3.90.1150.10">
    <property type="entry name" value="Aspartate Aminotransferase, domain 1"/>
    <property type="match status" value="1"/>
</dbReference>
<comment type="similarity">
    <text evidence="2 6">Belongs to the class-III pyridoxal-phosphate-dependent aminotransferase family.</text>
</comment>
<evidence type="ECO:0000256" key="5">
    <source>
        <dbReference type="ARBA" id="ARBA00022898"/>
    </source>
</evidence>
<protein>
    <submittedName>
        <fullName evidence="7">L-2,4-diaminobutyrate transaminase</fullName>
    </submittedName>
</protein>
<dbReference type="NCBIfam" id="NF005684">
    <property type="entry name" value="PRK07482.1"/>
    <property type="match status" value="1"/>
</dbReference>
<keyword evidence="8" id="KW-1185">Reference proteome</keyword>
<comment type="caution">
    <text evidence="7">The sequence shown here is derived from an EMBL/GenBank/DDBJ whole genome shotgun (WGS) entry which is preliminary data.</text>
</comment>
<dbReference type="SUPFAM" id="SSF53383">
    <property type="entry name" value="PLP-dependent transferases"/>
    <property type="match status" value="1"/>
</dbReference>
<evidence type="ECO:0000256" key="3">
    <source>
        <dbReference type="ARBA" id="ARBA00022576"/>
    </source>
</evidence>
<evidence type="ECO:0000313" key="8">
    <source>
        <dbReference type="Proteomes" id="UP000295380"/>
    </source>
</evidence>
<evidence type="ECO:0000256" key="6">
    <source>
        <dbReference type="RuleBase" id="RU003560"/>
    </source>
</evidence>